<dbReference type="Gene3D" id="3.40.1190.20">
    <property type="match status" value="1"/>
</dbReference>
<evidence type="ECO:0000259" key="7">
    <source>
        <dbReference type="PROSITE" id="PS51383"/>
    </source>
</evidence>
<evidence type="ECO:0000256" key="4">
    <source>
        <dbReference type="ARBA" id="ARBA00023027"/>
    </source>
</evidence>
<dbReference type="AlphaFoldDB" id="A0A7S1JJ47"/>
<keyword evidence="3" id="KW-0521">NADP</keyword>
<dbReference type="InterPro" id="IPR017953">
    <property type="entry name" value="Carbohydrate_kinase_pred_CS"/>
</dbReference>
<reference evidence="8" key="1">
    <citation type="submission" date="2021-01" db="EMBL/GenBank/DDBJ databases">
        <authorList>
            <person name="Corre E."/>
            <person name="Pelletier E."/>
            <person name="Niang G."/>
            <person name="Scheremetjew M."/>
            <person name="Finn R."/>
            <person name="Kale V."/>
            <person name="Holt S."/>
            <person name="Cochrane G."/>
            <person name="Meng A."/>
            <person name="Brown T."/>
            <person name="Cohen L."/>
        </authorList>
    </citation>
    <scope>NUCLEOTIDE SEQUENCE</scope>
    <source>
        <strain evidence="8">CCMP3346</strain>
    </source>
</reference>
<dbReference type="InterPro" id="IPR029056">
    <property type="entry name" value="Ribokinase-like"/>
</dbReference>
<organism evidence="8">
    <name type="scientific">Vitrella brassicaformis</name>
    <dbReference type="NCBI Taxonomy" id="1169539"/>
    <lineage>
        <taxon>Eukaryota</taxon>
        <taxon>Sar</taxon>
        <taxon>Alveolata</taxon>
        <taxon>Colpodellida</taxon>
        <taxon>Vitrellaceae</taxon>
        <taxon>Vitrella</taxon>
    </lineage>
</organism>
<dbReference type="GO" id="GO:0046496">
    <property type="term" value="P:nicotinamide nucleotide metabolic process"/>
    <property type="evidence" value="ECO:0007669"/>
    <property type="project" value="UniProtKB-UniRule"/>
</dbReference>
<dbReference type="EC" id="4.2.1.93" evidence="6"/>
<gene>
    <name evidence="8" type="ORF">VBRA1451_LOCUS769</name>
</gene>
<dbReference type="InterPro" id="IPR000631">
    <property type="entry name" value="CARKD"/>
</dbReference>
<dbReference type="EMBL" id="HBGB01001275">
    <property type="protein sequence ID" value="CAD9045717.1"/>
    <property type="molecule type" value="Transcribed_RNA"/>
</dbReference>
<feature type="binding site" evidence="6">
    <location>
        <begin position="283"/>
        <end position="287"/>
    </location>
    <ligand>
        <name>ATP</name>
        <dbReference type="ChEBI" id="CHEBI:30616"/>
    </ligand>
</feature>
<evidence type="ECO:0000256" key="2">
    <source>
        <dbReference type="ARBA" id="ARBA00022840"/>
    </source>
</evidence>
<evidence type="ECO:0000256" key="3">
    <source>
        <dbReference type="ARBA" id="ARBA00022857"/>
    </source>
</evidence>
<dbReference type="PROSITE" id="PS01049">
    <property type="entry name" value="YJEF_C_1"/>
    <property type="match status" value="1"/>
</dbReference>
<dbReference type="HAMAP" id="MF_01965">
    <property type="entry name" value="NADHX_dehydratase"/>
    <property type="match status" value="1"/>
</dbReference>
<comment type="similarity">
    <text evidence="6">Belongs to the NnrD/CARKD family.</text>
</comment>
<dbReference type="GO" id="GO:0047453">
    <property type="term" value="F:ATP-dependent NAD(P)H-hydrate dehydratase activity"/>
    <property type="evidence" value="ECO:0007669"/>
    <property type="project" value="UniProtKB-UniRule"/>
</dbReference>
<comment type="function">
    <text evidence="6">Catalyzes the dehydration of the S-form of NAD(P)HX at the expense of ATP, which is converted to ADP. Together with NAD(P)HX epimerase, which catalyzes the epimerization of the S- and R-forms, the enzyme allows the repair of both epimers of NAD(P)HX, a damaged form of NAD(P)H that is a result of enzymatic or heat-dependent hydration.</text>
</comment>
<dbReference type="CDD" id="cd01171">
    <property type="entry name" value="YXKO-related"/>
    <property type="match status" value="1"/>
</dbReference>
<dbReference type="SUPFAM" id="SSF53613">
    <property type="entry name" value="Ribokinase-like"/>
    <property type="match status" value="1"/>
</dbReference>
<keyword evidence="6" id="KW-0597">Phosphoprotein</keyword>
<keyword evidence="2 6" id="KW-0067">ATP-binding</keyword>
<feature type="binding site" evidence="6">
    <location>
        <position position="312"/>
    </location>
    <ligand>
        <name>(6S)-NADPHX</name>
        <dbReference type="ChEBI" id="CHEBI:64076"/>
    </ligand>
</feature>
<sequence length="382" mass="40090">MPRVIRAALLFIIAAAVDTCVFAAFCSSASLPRLLRHSAPSMTELQSSAGPQKMTTNALIRLTRSIIPPLSPSLRKGDLGCVAVIGGCFEYTGAPFYAAISALKTGADLAHVFCTPGASVPIKSYSPELIVHPVLACSNESGSRSPIDSIEEIGRWLKKMTAVVVGPGLGRDDATLQVASAIMQKAREMDLPLVIDADGLHVVRLDPQLVKGYRRCILTPNANEFQRLRDALPADKTDPAAAGQPLSVVKENPQHPLPKITEEALSLTSALCRALDGVTIVRKGPSDCISDGRVGMVCAVTGASKRAGGQGDVLSGSAATFVSWAMRGTDEAEGPPRHLLACYGACALTRASAAAAFAKKRRSMTAPDVISELGEVFESLCG</sequence>
<dbReference type="GO" id="GO:0110051">
    <property type="term" value="P:metabolite repair"/>
    <property type="evidence" value="ECO:0007669"/>
    <property type="project" value="TreeGrafter"/>
</dbReference>
<dbReference type="GO" id="GO:0005524">
    <property type="term" value="F:ATP binding"/>
    <property type="evidence" value="ECO:0007669"/>
    <property type="project" value="UniProtKB-KW"/>
</dbReference>
<dbReference type="PANTHER" id="PTHR12592:SF0">
    <property type="entry name" value="ATP-DEPENDENT (S)-NAD(P)H-HYDRATE DEHYDRATASE"/>
    <property type="match status" value="1"/>
</dbReference>
<proteinExistence type="inferred from homology"/>
<evidence type="ECO:0000256" key="6">
    <source>
        <dbReference type="HAMAP-Rule" id="MF_03157"/>
    </source>
</evidence>
<feature type="binding site" evidence="6">
    <location>
        <begin position="221"/>
        <end position="227"/>
    </location>
    <ligand>
        <name>(6S)-NADPHX</name>
        <dbReference type="ChEBI" id="CHEBI:64076"/>
    </ligand>
</feature>
<keyword evidence="1 6" id="KW-0547">Nucleotide-binding</keyword>
<feature type="binding site" evidence="6">
    <location>
        <begin position="302"/>
        <end position="311"/>
    </location>
    <ligand>
        <name>ATP</name>
        <dbReference type="ChEBI" id="CHEBI:30616"/>
    </ligand>
</feature>
<dbReference type="PANTHER" id="PTHR12592">
    <property type="entry name" value="ATP-DEPENDENT (S)-NAD(P)H-HYDRATE DEHYDRATASE FAMILY MEMBER"/>
    <property type="match status" value="1"/>
</dbReference>
<comment type="catalytic activity">
    <reaction evidence="6">
        <text>(6S)-NADHX + ATP = ADP + phosphate + NADH + H(+)</text>
        <dbReference type="Rhea" id="RHEA:19017"/>
        <dbReference type="ChEBI" id="CHEBI:15378"/>
        <dbReference type="ChEBI" id="CHEBI:30616"/>
        <dbReference type="ChEBI" id="CHEBI:43474"/>
        <dbReference type="ChEBI" id="CHEBI:57945"/>
        <dbReference type="ChEBI" id="CHEBI:64074"/>
        <dbReference type="ChEBI" id="CHEBI:456216"/>
        <dbReference type="EC" id="4.2.1.93"/>
    </reaction>
</comment>
<dbReference type="Pfam" id="PF01256">
    <property type="entry name" value="Carb_kinase"/>
    <property type="match status" value="1"/>
</dbReference>
<accession>A0A7S1JJ47</accession>
<dbReference type="PROSITE" id="PS51383">
    <property type="entry name" value="YJEF_C_3"/>
    <property type="match status" value="1"/>
</dbReference>
<protein>
    <recommendedName>
        <fullName evidence="6">ATP-dependent (S)-NAD(P)H-hydrate dehydratase</fullName>
        <ecNumber evidence="6">4.2.1.93</ecNumber>
    </recommendedName>
    <alternativeName>
        <fullName evidence="6">ATP-dependent NAD(P)HX dehydratase</fullName>
    </alternativeName>
</protein>
<comment type="catalytic activity">
    <reaction evidence="6">
        <text>(6S)-NADPHX + ATP = ADP + phosphate + NADPH + H(+)</text>
        <dbReference type="Rhea" id="RHEA:32231"/>
        <dbReference type="ChEBI" id="CHEBI:15378"/>
        <dbReference type="ChEBI" id="CHEBI:30616"/>
        <dbReference type="ChEBI" id="CHEBI:43474"/>
        <dbReference type="ChEBI" id="CHEBI:57783"/>
        <dbReference type="ChEBI" id="CHEBI:64076"/>
        <dbReference type="ChEBI" id="CHEBI:456216"/>
        <dbReference type="EC" id="4.2.1.93"/>
    </reaction>
</comment>
<evidence type="ECO:0000256" key="1">
    <source>
        <dbReference type="ARBA" id="ARBA00022741"/>
    </source>
</evidence>
<feature type="domain" description="YjeF C-terminal" evidence="7">
    <location>
        <begin position="59"/>
        <end position="380"/>
    </location>
</feature>
<comment type="cofactor">
    <cofactor evidence="6">
        <name>Mg(2+)</name>
        <dbReference type="ChEBI" id="CHEBI:18420"/>
    </cofactor>
</comment>
<evidence type="ECO:0000313" key="8">
    <source>
        <dbReference type="EMBL" id="CAD9045717.1"/>
    </source>
</evidence>
<keyword evidence="4 6" id="KW-0520">NAD</keyword>
<feature type="binding site" evidence="6">
    <location>
        <position position="168"/>
    </location>
    <ligand>
        <name>(6S)-NADPHX</name>
        <dbReference type="ChEBI" id="CHEBI:64076"/>
    </ligand>
</feature>
<evidence type="ECO:0000256" key="5">
    <source>
        <dbReference type="ARBA" id="ARBA00023239"/>
    </source>
</evidence>
<keyword evidence="5 6" id="KW-0456">Lyase</keyword>
<name>A0A7S1JJ47_9ALVE</name>